<dbReference type="PANTHER" id="PTHR39338:SF5">
    <property type="entry name" value="BLR6139 PROTEIN"/>
    <property type="match status" value="1"/>
</dbReference>
<dbReference type="EMBL" id="BAAANN010000003">
    <property type="protein sequence ID" value="GAA1945319.1"/>
    <property type="molecule type" value="Genomic_DNA"/>
</dbReference>
<evidence type="ECO:0000313" key="1">
    <source>
        <dbReference type="EMBL" id="GAA1945319.1"/>
    </source>
</evidence>
<comment type="caution">
    <text evidence="1">The sequence shown here is derived from an EMBL/GenBank/DDBJ whole genome shotgun (WGS) entry which is preliminary data.</text>
</comment>
<reference evidence="2" key="1">
    <citation type="journal article" date="2019" name="Int. J. Syst. Evol. Microbiol.">
        <title>The Global Catalogue of Microorganisms (GCM) 10K type strain sequencing project: providing services to taxonomists for standard genome sequencing and annotation.</title>
        <authorList>
            <consortium name="The Broad Institute Genomics Platform"/>
            <consortium name="The Broad Institute Genome Sequencing Center for Infectious Disease"/>
            <person name="Wu L."/>
            <person name="Ma J."/>
        </authorList>
    </citation>
    <scope>NUCLEOTIDE SEQUENCE [LARGE SCALE GENOMIC DNA]</scope>
    <source>
        <strain evidence="2">JCM 14545</strain>
    </source>
</reference>
<dbReference type="RefSeq" id="WP_344414165.1">
    <property type="nucleotide sequence ID" value="NZ_BAAANN010000003.1"/>
</dbReference>
<gene>
    <name evidence="1" type="ORF">GCM10009754_11470</name>
</gene>
<protein>
    <submittedName>
        <fullName evidence="1">VWA domain-containing protein</fullName>
    </submittedName>
</protein>
<dbReference type="SUPFAM" id="SSF53300">
    <property type="entry name" value="vWA-like"/>
    <property type="match status" value="1"/>
</dbReference>
<dbReference type="PIRSF" id="PIRSF010256">
    <property type="entry name" value="CoxE_vWa"/>
    <property type="match status" value="1"/>
</dbReference>
<sequence length="450" mass="49169">MGDLPDRLVEFVRALREHGVQAGPSETVDAAAALEVLGLDDRERMREGLAAALIRRGGQRAVFDATFDLFFPLGAGIPESAREREFDLAALREELASALVSGDEAAMARLAGVAVDLLGGHGQAAGGGGFSAHQALDRLQPQTLISRVLAALRTGEPEFADRFRREEVRRRVESFRGHVRTEARRRTAEVRGRDRVAKHAIAPPSDRVDFLIASRAQLAELRRTVQPLSRKLAARLAARRRRANRGRIDLRRTLRRSLGTGGVPLRPAYRVRRPGRPELVLLCDLSGSVAGFANFTMLLVQALAEEFSRVRVFAFVDTVDEVTHLVTGGEGDPAALGERIAAGAELSTWDGHSDYRHALGGFTERYLDAVGPKTSVLILGDARTNGGDPNLAAVREIRARARRTYWLNPEREALWSTGDSAAHAYAAVVEMHECRTARQLADLVAKILPT</sequence>
<organism evidence="1 2">
    <name type="scientific">Amycolatopsis minnesotensis</name>
    <dbReference type="NCBI Taxonomy" id="337894"/>
    <lineage>
        <taxon>Bacteria</taxon>
        <taxon>Bacillati</taxon>
        <taxon>Actinomycetota</taxon>
        <taxon>Actinomycetes</taxon>
        <taxon>Pseudonocardiales</taxon>
        <taxon>Pseudonocardiaceae</taxon>
        <taxon>Amycolatopsis</taxon>
    </lineage>
</organism>
<dbReference type="PANTHER" id="PTHR39338">
    <property type="entry name" value="BLL5662 PROTEIN-RELATED"/>
    <property type="match status" value="1"/>
</dbReference>
<dbReference type="InterPro" id="IPR011195">
    <property type="entry name" value="UCP010256"/>
</dbReference>
<name>A0ABP5BHR4_9PSEU</name>
<accession>A0ABP5BHR4</accession>
<keyword evidence="2" id="KW-1185">Reference proteome</keyword>
<proteinExistence type="predicted"/>
<dbReference type="Proteomes" id="UP001501116">
    <property type="component" value="Unassembled WGS sequence"/>
</dbReference>
<dbReference type="Pfam" id="PF05762">
    <property type="entry name" value="VWA_CoxE"/>
    <property type="match status" value="1"/>
</dbReference>
<evidence type="ECO:0000313" key="2">
    <source>
        <dbReference type="Proteomes" id="UP001501116"/>
    </source>
</evidence>
<dbReference type="InterPro" id="IPR008912">
    <property type="entry name" value="Uncharacterised_CoxE"/>
</dbReference>
<dbReference type="InterPro" id="IPR036465">
    <property type="entry name" value="vWFA_dom_sf"/>
</dbReference>